<dbReference type="RefSeq" id="WP_155176706.1">
    <property type="nucleotide sequence ID" value="NZ_BAAAFL010000012.1"/>
</dbReference>
<dbReference type="InterPro" id="IPR000772">
    <property type="entry name" value="Ricin_B_lectin"/>
</dbReference>
<dbReference type="CDD" id="cd00161">
    <property type="entry name" value="beta-trefoil_Ricin-like"/>
    <property type="match status" value="1"/>
</dbReference>
<comment type="caution">
    <text evidence="8">The sequence shown here is derived from an EMBL/GenBank/DDBJ whole genome shotgun (WGS) entry which is preliminary data.</text>
</comment>
<protein>
    <submittedName>
        <fullName evidence="8">T9SS type A sorting domain-containing protein</fullName>
    </submittedName>
</protein>
<dbReference type="Gene3D" id="2.80.10.50">
    <property type="match status" value="1"/>
</dbReference>
<dbReference type="Gene3D" id="2.60.40.10">
    <property type="entry name" value="Immunoglobulins"/>
    <property type="match status" value="1"/>
</dbReference>
<gene>
    <name evidence="8" type="ORF">E1163_27900</name>
</gene>
<evidence type="ECO:0000259" key="5">
    <source>
        <dbReference type="Pfam" id="PF01095"/>
    </source>
</evidence>
<dbReference type="Pfam" id="PF14200">
    <property type="entry name" value="RicinB_lectin_2"/>
    <property type="match status" value="2"/>
</dbReference>
<feature type="chain" id="PRO_5046599620" evidence="4">
    <location>
        <begin position="27"/>
        <end position="679"/>
    </location>
</feature>
<dbReference type="PANTHER" id="PTHR31321">
    <property type="entry name" value="ACYL-COA THIOESTER HYDROLASE YBHC-RELATED"/>
    <property type="match status" value="1"/>
</dbReference>
<dbReference type="InterPro" id="IPR000070">
    <property type="entry name" value="Pectinesterase_cat"/>
</dbReference>
<evidence type="ECO:0000259" key="6">
    <source>
        <dbReference type="Pfam" id="PF14200"/>
    </source>
</evidence>
<keyword evidence="9" id="KW-1185">Reference proteome</keyword>
<feature type="domain" description="Secretion system C-terminal sorting" evidence="7">
    <location>
        <begin position="605"/>
        <end position="673"/>
    </location>
</feature>
<comment type="similarity">
    <text evidence="1">Belongs to the pectinesterase family.</text>
</comment>
<evidence type="ECO:0000256" key="3">
    <source>
        <dbReference type="ARBA" id="ARBA00023085"/>
    </source>
</evidence>
<feature type="domain" description="Pectinesterase catalytic" evidence="5">
    <location>
        <begin position="33"/>
        <end position="339"/>
    </location>
</feature>
<dbReference type="InterPro" id="IPR013783">
    <property type="entry name" value="Ig-like_fold"/>
</dbReference>
<dbReference type="Proteomes" id="UP000798808">
    <property type="component" value="Unassembled WGS sequence"/>
</dbReference>
<dbReference type="PANTHER" id="PTHR31321:SF57">
    <property type="entry name" value="PECTINESTERASE 53-RELATED"/>
    <property type="match status" value="1"/>
</dbReference>
<dbReference type="NCBIfam" id="TIGR04183">
    <property type="entry name" value="Por_Secre_tail"/>
    <property type="match status" value="1"/>
</dbReference>
<evidence type="ECO:0000256" key="4">
    <source>
        <dbReference type="SAM" id="SignalP"/>
    </source>
</evidence>
<dbReference type="InterPro" id="IPR035992">
    <property type="entry name" value="Ricin_B-like_lectins"/>
</dbReference>
<dbReference type="SUPFAM" id="SSF50370">
    <property type="entry name" value="Ricin B-like lectins"/>
    <property type="match status" value="1"/>
</dbReference>
<evidence type="ECO:0000256" key="1">
    <source>
        <dbReference type="ARBA" id="ARBA00008891"/>
    </source>
</evidence>
<feature type="domain" description="Ricin B lectin" evidence="6">
    <location>
        <begin position="524"/>
        <end position="579"/>
    </location>
</feature>
<dbReference type="EMBL" id="SMLW01000673">
    <property type="protein sequence ID" value="MTI28815.1"/>
    <property type="molecule type" value="Genomic_DNA"/>
</dbReference>
<keyword evidence="3" id="KW-0063">Aspartyl esterase</keyword>
<dbReference type="PROSITE" id="PS50231">
    <property type="entry name" value="RICIN_B_LECTIN"/>
    <property type="match status" value="1"/>
</dbReference>
<evidence type="ECO:0000259" key="7">
    <source>
        <dbReference type="Pfam" id="PF18962"/>
    </source>
</evidence>
<dbReference type="InterPro" id="IPR012334">
    <property type="entry name" value="Pectin_lyas_fold"/>
</dbReference>
<reference evidence="8 9" key="1">
    <citation type="submission" date="2019-02" db="EMBL/GenBank/DDBJ databases">
        <authorList>
            <person name="Goldberg S.R."/>
            <person name="Haltli B.A."/>
            <person name="Correa H."/>
            <person name="Russell K.G."/>
        </authorList>
    </citation>
    <scope>NUCLEOTIDE SEQUENCE [LARGE SCALE GENOMIC DNA]</scope>
    <source>
        <strain evidence="8 9">JCM 16186</strain>
    </source>
</reference>
<keyword evidence="4" id="KW-0732">Signal</keyword>
<evidence type="ECO:0000313" key="9">
    <source>
        <dbReference type="Proteomes" id="UP000798808"/>
    </source>
</evidence>
<organism evidence="8 9">
    <name type="scientific">Fulvivirga kasyanovii</name>
    <dbReference type="NCBI Taxonomy" id="396812"/>
    <lineage>
        <taxon>Bacteria</taxon>
        <taxon>Pseudomonadati</taxon>
        <taxon>Bacteroidota</taxon>
        <taxon>Cytophagia</taxon>
        <taxon>Cytophagales</taxon>
        <taxon>Fulvivirgaceae</taxon>
        <taxon>Fulvivirga</taxon>
    </lineage>
</organism>
<sequence>MSTLKIPLKFILTVIGLGLIFTSAFATTAADADIIVAKDGSGDYTSIQAAINAVPSNSSTRTVIYLKSGLYNTEKLIVPSDKKNVTFLGESRTGTVISYHIYDCSSGKCPVEDAALWSDDIIRTSATLTIVADGFRMENLTVQNTAGPVGQAQALTVRGDKAVFINCDFKGYQDTIWFWNNGKRAYFKGCLITGRTDYIYGGGIVFLEECEIRSWGGGWITAPSTIETQKYGFVFYKCQLTYADNSPRSGDDGKKIALGRPWHNYPKTTWIYCNMTSMIDPLGWPTTWNMDYAATSDKLELYEYQNTGGGADMSGRANWAGIRALTPSEAPLYERATVLAGNDNWDPVETSLTKHGAGSSMQTINLGDAITGFYYSWTGATSVTVSGLPSGINTSISTSNKTVTLSGTPTEAGTFVYTVSTVGGSTTASHSGKFTINAPATITYYQLKNRGTGLFLDGMGRTGNGDICGQYAGTNHVNSHWQMVDVGSGYYQFVNRGTGMILDGMGSTTNGANCAQWANTTHQNSHWAVEQFDGDYSRIRNRSTGMFLDGYGQTTNGADCKQYANTSHPNAQWLLVKVSSTSSSRTAGVSEPVISSSEGSEGIKVYPNPFQNELFINMGQAGKPLRIEIYSIQGKLIEAINEPVMYGQQVHLDISERSNQFILKVVTDKGSFTQTVMKQ</sequence>
<evidence type="ECO:0000313" key="8">
    <source>
        <dbReference type="EMBL" id="MTI28815.1"/>
    </source>
</evidence>
<dbReference type="Pfam" id="PF18962">
    <property type="entry name" value="Por_Secre_tail"/>
    <property type="match status" value="1"/>
</dbReference>
<dbReference type="SUPFAM" id="SSF51126">
    <property type="entry name" value="Pectin lyase-like"/>
    <property type="match status" value="1"/>
</dbReference>
<feature type="signal peptide" evidence="4">
    <location>
        <begin position="1"/>
        <end position="26"/>
    </location>
</feature>
<feature type="domain" description="Ricin B lectin" evidence="6">
    <location>
        <begin position="434"/>
        <end position="517"/>
    </location>
</feature>
<dbReference type="InterPro" id="IPR026444">
    <property type="entry name" value="Secre_tail"/>
</dbReference>
<evidence type="ECO:0000256" key="2">
    <source>
        <dbReference type="ARBA" id="ARBA00022801"/>
    </source>
</evidence>
<name>A0ABW9S035_9BACT</name>
<accession>A0ABW9S035</accession>
<keyword evidence="2" id="KW-0378">Hydrolase</keyword>
<proteinExistence type="inferred from homology"/>
<dbReference type="Pfam" id="PF01095">
    <property type="entry name" value="Pectinesterase"/>
    <property type="match status" value="1"/>
</dbReference>
<dbReference type="InterPro" id="IPR011050">
    <property type="entry name" value="Pectin_lyase_fold/virulence"/>
</dbReference>
<dbReference type="Gene3D" id="2.160.20.10">
    <property type="entry name" value="Single-stranded right-handed beta-helix, Pectin lyase-like"/>
    <property type="match status" value="1"/>
</dbReference>